<dbReference type="InterPro" id="IPR001584">
    <property type="entry name" value="Integrase_cat-core"/>
</dbReference>
<feature type="region of interest" description="Disordered" evidence="2">
    <location>
        <begin position="1411"/>
        <end position="1530"/>
    </location>
</feature>
<reference evidence="4" key="1">
    <citation type="submission" date="2022-10" db="EMBL/GenBank/DDBJ databases">
        <authorList>
            <person name="Chen Y."/>
            <person name="Dougan E. K."/>
            <person name="Chan C."/>
            <person name="Rhodes N."/>
            <person name="Thang M."/>
        </authorList>
    </citation>
    <scope>NUCLEOTIDE SEQUENCE</scope>
</reference>
<feature type="region of interest" description="Disordered" evidence="2">
    <location>
        <begin position="691"/>
        <end position="732"/>
    </location>
</feature>
<feature type="compositionally biased region" description="Acidic residues" evidence="2">
    <location>
        <begin position="1483"/>
        <end position="1499"/>
    </location>
</feature>
<protein>
    <submittedName>
        <fullName evidence="5">Copia protein</fullName>
    </submittedName>
</protein>
<dbReference type="InterPro" id="IPR036397">
    <property type="entry name" value="RNaseH_sf"/>
</dbReference>
<dbReference type="Proteomes" id="UP001152797">
    <property type="component" value="Unassembled WGS sequence"/>
</dbReference>
<feature type="region of interest" description="Disordered" evidence="2">
    <location>
        <begin position="1028"/>
        <end position="1060"/>
    </location>
</feature>
<feature type="domain" description="Integrase catalytic" evidence="3">
    <location>
        <begin position="1132"/>
        <end position="1305"/>
    </location>
</feature>
<feature type="compositionally biased region" description="Acidic residues" evidence="2">
    <location>
        <begin position="182"/>
        <end position="192"/>
    </location>
</feature>
<dbReference type="EMBL" id="CAMXCT030003369">
    <property type="protein sequence ID" value="CAL4791438.1"/>
    <property type="molecule type" value="Genomic_DNA"/>
</dbReference>
<feature type="compositionally biased region" description="Polar residues" evidence="2">
    <location>
        <begin position="715"/>
        <end position="731"/>
    </location>
</feature>
<dbReference type="Gene3D" id="3.30.420.10">
    <property type="entry name" value="Ribonuclease H-like superfamily/Ribonuclease H"/>
    <property type="match status" value="1"/>
</dbReference>
<feature type="coiled-coil region" evidence="1">
    <location>
        <begin position="662"/>
        <end position="689"/>
    </location>
</feature>
<organism evidence="4">
    <name type="scientific">Cladocopium goreaui</name>
    <dbReference type="NCBI Taxonomy" id="2562237"/>
    <lineage>
        <taxon>Eukaryota</taxon>
        <taxon>Sar</taxon>
        <taxon>Alveolata</taxon>
        <taxon>Dinophyceae</taxon>
        <taxon>Suessiales</taxon>
        <taxon>Symbiodiniaceae</taxon>
        <taxon>Cladocopium</taxon>
    </lineage>
</organism>
<dbReference type="EMBL" id="CAMXCT020003369">
    <property type="protein sequence ID" value="CAL1157501.1"/>
    <property type="molecule type" value="Genomic_DNA"/>
</dbReference>
<proteinExistence type="predicted"/>
<name>A0A9P1D8U7_9DINO</name>
<dbReference type="GO" id="GO:0003676">
    <property type="term" value="F:nucleic acid binding"/>
    <property type="evidence" value="ECO:0007669"/>
    <property type="project" value="InterPro"/>
</dbReference>
<feature type="region of interest" description="Disordered" evidence="2">
    <location>
        <begin position="40"/>
        <end position="74"/>
    </location>
</feature>
<reference evidence="5 6" key="2">
    <citation type="submission" date="2024-05" db="EMBL/GenBank/DDBJ databases">
        <authorList>
            <person name="Chen Y."/>
            <person name="Shah S."/>
            <person name="Dougan E. K."/>
            <person name="Thang M."/>
            <person name="Chan C."/>
        </authorList>
    </citation>
    <scope>NUCLEOTIDE SEQUENCE [LARGE SCALE GENOMIC DNA]</scope>
</reference>
<dbReference type="GO" id="GO:0015074">
    <property type="term" value="P:DNA integration"/>
    <property type="evidence" value="ECO:0007669"/>
    <property type="project" value="InterPro"/>
</dbReference>
<dbReference type="SUPFAM" id="SSF53098">
    <property type="entry name" value="Ribonuclease H-like"/>
    <property type="match status" value="1"/>
</dbReference>
<keyword evidence="1" id="KW-0175">Coiled coil</keyword>
<evidence type="ECO:0000313" key="5">
    <source>
        <dbReference type="EMBL" id="CAL4791438.1"/>
    </source>
</evidence>
<feature type="compositionally biased region" description="Basic and acidic residues" evidence="2">
    <location>
        <begin position="1503"/>
        <end position="1521"/>
    </location>
</feature>
<dbReference type="EMBL" id="CAMXCT010003369">
    <property type="protein sequence ID" value="CAI4004126.1"/>
    <property type="molecule type" value="Genomic_DNA"/>
</dbReference>
<evidence type="ECO:0000259" key="3">
    <source>
        <dbReference type="PROSITE" id="PS50994"/>
    </source>
</evidence>
<evidence type="ECO:0000256" key="1">
    <source>
        <dbReference type="SAM" id="Coils"/>
    </source>
</evidence>
<accession>A0A9P1D8U7</accession>
<evidence type="ECO:0000256" key="2">
    <source>
        <dbReference type="SAM" id="MobiDB-lite"/>
    </source>
</evidence>
<sequence>MRTTWREGIPARVLQQWLSRGKDFVHYQLLDETAEDHRPRGVWLDPEPRGRSRSRDQQPPALRPPAGRARRGPRPDLPQLAFVVRLGFGIDWIPGPELESFFFLDGVYSVFWDFLLDTYLVIAELYKLLLNIFYWQESIANFLVRESLYYEEFVESLLALKDEQQGGTMKDVFDFSESSSSSDEDGKDDDDDDKKSRKSKASEGKTSDAKGSYKRVPTEEPSQHRGPRGGDSVPGDSPHGSRPFSRRAPPSLAGLGSFDSFILKQLRGWRLLSGACLSAEEWRAVLASTNNKLDYESVSVALTILYDDQIQFQRGGHHHQALQRGPQLFSLAEDEDWYGESSWWDDWDSWATYAGWHDDDEEWPADDDSLYAFQKGKGKSKGKYGKNMHLLDELFYMRGKGFGNNMKGKGKSKTKNTGVVNAYYADYEEPYGYHVLDFKEEVLDLQAAATETPPRAAEISLASLDNKSSAGPCGMLDSGATCSAGPESSIKNLVSALLKQDKSAKIHIDGKRCPRFRYGSGKWGKALFRISMEFSLSSHTFHAYALPDPEESKEEKELYLDFERTVTTDLRDPRAKSHQWPCMGNHNKAKPQSNKWGQWTNCTVCGLRMEYIPKKGAPASDTHQPNPAMVLRALKELQQLLPGGALPEEALVRVVIDKVVAEERMTTLLEEYQRQLETAKKKVIKGQQAMMTAGRGQPSSGAPSGYHPEMPTSPPRSTTSWEQVTPQQSPPRRTADEIMELLTPEERNQLMQRVQHRAAQDTAVHVSEAEMAMVNTMHYIHDEFNDVLAETVYGDKPVVWEDESWNQLYKLYRKKPPSKAWFSPRCTFYCDWVDLNYKHRPEVLAKYQRRERKMLRQMTDFMLFLASKGVEIYWEWPLRCRGWREAVVQSFMQKFQALYGELWECRIDGCRFGLKSAHGNFIKKSWKVVTSSQEFYNRFRLKCCLNNHQHEWIAGVETNRSAYYPVQMCQSIARCWRSLLMPARWTRMLWTAPVEGVDPFCEALYIQNEIYAESEGWLHPAEVLPPCGDLPSEAEERERDQPDAALPGQAEEIKTTEDEDYKDVTPQMLTRWKAQLSKFHRAAGHPTSRNLARMLTDAQVEKWKVKEALKYRCAICEEQKPGGKSSKQVPPISLRPLPQAWEHLGIDIGEWEVPTQNLKVKFILLMDMATHYRVTEVLASYAFGETYVETSNDVIKCLISRWLMDKPRPKILIPDNANPLISQQVIELMADLGIAVMPPPDNESWAHGVVERNIGHLKEAASRIHKSTPDMEPGHAIALATAALNSTEFVQGYSSIQWAFGHQATLGDDELRQQLSLPVERQQDQFLRLLTQRQVAEEHARRAKGAKASLMMSKLRNTSIRQPVREEPMDGEIEGPFLPDKPNTETVIGPKVRFNSKYRMDDVGRPLYADGTPVSFRPLPADPQQEIGDDKVNDYESEGYSPDYEQDVPPVPAEDAIFDDDPPEAPLRRFSTSSRTPLTTAIDDTENAENAEPELDDTAPVEPDLKKFKADEDEDPGTKEMEQEELYTSGVPELKKVPILSREDCTKSTMFDQPIGADFTLGRDGVLSPSLKHVPEAFLEITKYPRQAGPGAKMWKQCFMSSP</sequence>
<dbReference type="InterPro" id="IPR012337">
    <property type="entry name" value="RNaseH-like_sf"/>
</dbReference>
<keyword evidence="6" id="KW-1185">Reference proteome</keyword>
<evidence type="ECO:0000313" key="4">
    <source>
        <dbReference type="EMBL" id="CAI4004126.1"/>
    </source>
</evidence>
<feature type="region of interest" description="Disordered" evidence="2">
    <location>
        <begin position="172"/>
        <end position="250"/>
    </location>
</feature>
<gene>
    <name evidence="4" type="ORF">C1SCF055_LOCUS29941</name>
</gene>
<comment type="caution">
    <text evidence="4">The sequence shown here is derived from an EMBL/GenBank/DDBJ whole genome shotgun (WGS) entry which is preliminary data.</text>
</comment>
<feature type="compositionally biased region" description="Polar residues" evidence="2">
    <location>
        <begin position="1470"/>
        <end position="1479"/>
    </location>
</feature>
<dbReference type="PROSITE" id="PS50994">
    <property type="entry name" value="INTEGRASE"/>
    <property type="match status" value="1"/>
</dbReference>
<evidence type="ECO:0000313" key="6">
    <source>
        <dbReference type="Proteomes" id="UP001152797"/>
    </source>
</evidence>
<feature type="compositionally biased region" description="Basic and acidic residues" evidence="2">
    <location>
        <begin position="46"/>
        <end position="56"/>
    </location>
</feature>